<dbReference type="InterPro" id="IPR046461">
    <property type="entry name" value="TerL_ATPase"/>
</dbReference>
<dbReference type="Gene3D" id="3.40.50.300">
    <property type="entry name" value="P-loop containing nucleotide triphosphate hydrolases"/>
    <property type="match status" value="1"/>
</dbReference>
<accession>A0A077VLX1</accession>
<evidence type="ECO:0000313" key="4">
    <source>
        <dbReference type="Proteomes" id="UP000044616"/>
    </source>
</evidence>
<name>A0A077VLX1_9STAP</name>
<dbReference type="PANTHER" id="PTHR41287:SF1">
    <property type="entry name" value="PROTEIN YMFN"/>
    <property type="match status" value="1"/>
</dbReference>
<dbReference type="AlphaFoldDB" id="A0A077VLX1"/>
<evidence type="ECO:0000313" key="3">
    <source>
        <dbReference type="EMBL" id="CDR28650.1"/>
    </source>
</evidence>
<dbReference type="InterPro" id="IPR005021">
    <property type="entry name" value="Terminase_largesu-like"/>
</dbReference>
<reference evidence="3 4" key="1">
    <citation type="submission" date="2014-05" db="EMBL/GenBank/DDBJ databases">
        <authorList>
            <person name="Aslett A.Martin."/>
            <person name="De Silva Nishadi"/>
        </authorList>
    </citation>
    <scope>NUCLEOTIDE SEQUENCE [LARGE SCALE GENOMIC DNA]</scope>
</reference>
<dbReference type="RefSeq" id="WP_047531191.1">
    <property type="nucleotide sequence ID" value="NZ_CCEH01000015.1"/>
</dbReference>
<dbReference type="Proteomes" id="UP000044616">
    <property type="component" value="Unassembled WGS sequence"/>
</dbReference>
<dbReference type="PANTHER" id="PTHR41287">
    <property type="match status" value="1"/>
</dbReference>
<sequence>MTDYVTQYAKKVVTGEILASLKNIQVCERHLSFMENPPNGCHWDNRLSNKAIEFVEMLPDPKTNQPMPLMEFQKFIVGSLYGWRRGQYRMFTKAYISMARKQGKSLIVSGMSVNELLFGQYPKFNRQIYVASSTYKQAQTIFKMASQQVNLMRSKSKFIREKTDVRKTDIEDVLSSSVFAPLSNNPDAVDGKDPTVAILDELASMPDDEMYSRFKTGMTLQKNPLTLLVSTAGDNLNSQMYQEYKYIKRILNEEVRADNYFVYCAEMDSQEEVQDETKWIKAMPLLESKEHRKTILQNVKADIQDELEKGTSYHKILIKNFNLWQAQREDSLLDISDWEQVITPMPNINGKDVYIGVDLSRLDDLTSVGFIFPNDDKKVFLHSHSFIGLRTNLEQKSKRDKINYELAIERGEAETTQSDSGMIDYKQVIDFIVKFITTHDLNVQAVCYDPWNAQSFITTIESMALDWPLIEVGQSFKALSQSIKEFRMWVADERIQHNDNMLLTTSVNNAVLIRDGEDNVKINKKMNRQKIDPIISIITAFTEARMHEFQENWTEKYESEEFGF</sequence>
<gene>
    <name evidence="3" type="ORF">ERS140147_01787</name>
</gene>
<dbReference type="EMBL" id="CCEH01000015">
    <property type="protein sequence ID" value="CDR28650.1"/>
    <property type="molecule type" value="Genomic_DNA"/>
</dbReference>
<protein>
    <submittedName>
        <fullName evidence="3">Phage Terminase family protein</fullName>
    </submittedName>
</protein>
<feature type="domain" description="Terminase large subunit-like endonuclease" evidence="2">
    <location>
        <begin position="254"/>
        <end position="548"/>
    </location>
</feature>
<organism evidence="3 4">
    <name type="scientific">Staphylococcus schweitzeri</name>
    <dbReference type="NCBI Taxonomy" id="1654388"/>
    <lineage>
        <taxon>Bacteria</taxon>
        <taxon>Bacillati</taxon>
        <taxon>Bacillota</taxon>
        <taxon>Bacilli</taxon>
        <taxon>Bacillales</taxon>
        <taxon>Staphylococcaceae</taxon>
        <taxon>Staphylococcus</taxon>
    </lineage>
</organism>
<proteinExistence type="predicted"/>
<dbReference type="Pfam" id="PF20441">
    <property type="entry name" value="TerL_nuclease"/>
    <property type="match status" value="1"/>
</dbReference>
<feature type="domain" description="Terminase large subunit-like ATPase" evidence="1">
    <location>
        <begin position="71"/>
        <end position="249"/>
    </location>
</feature>
<evidence type="ECO:0000259" key="2">
    <source>
        <dbReference type="Pfam" id="PF20441"/>
    </source>
</evidence>
<evidence type="ECO:0000259" key="1">
    <source>
        <dbReference type="Pfam" id="PF03354"/>
    </source>
</evidence>
<dbReference type="InterPro" id="IPR027417">
    <property type="entry name" value="P-loop_NTPase"/>
</dbReference>
<dbReference type="InterPro" id="IPR046462">
    <property type="entry name" value="TerL_nuclease"/>
</dbReference>
<dbReference type="Pfam" id="PF03354">
    <property type="entry name" value="TerL_ATPase"/>
    <property type="match status" value="1"/>
</dbReference>
<dbReference type="GO" id="GO:0004519">
    <property type="term" value="F:endonuclease activity"/>
    <property type="evidence" value="ECO:0007669"/>
    <property type="project" value="InterPro"/>
</dbReference>